<dbReference type="RefSeq" id="WP_159807623.1">
    <property type="nucleotide sequence ID" value="NZ_BLJE01000002.1"/>
</dbReference>
<dbReference type="AlphaFoldDB" id="A0A6N6JGU5"/>
<evidence type="ECO:0000313" key="1">
    <source>
        <dbReference type="EMBL" id="GFE65573.1"/>
    </source>
</evidence>
<keyword evidence="2" id="KW-1185">Reference proteome</keyword>
<gene>
    <name evidence="1" type="ORF">KIN_26470</name>
</gene>
<accession>A0A6N6JGU5</accession>
<evidence type="ECO:0000313" key="2">
    <source>
        <dbReference type="Proteomes" id="UP000436822"/>
    </source>
</evidence>
<dbReference type="OrthoDB" id="5298826at2"/>
<protein>
    <submittedName>
        <fullName evidence="1">Uncharacterized protein</fullName>
    </submittedName>
</protein>
<proteinExistence type="predicted"/>
<dbReference type="EMBL" id="BLJE01000002">
    <property type="protein sequence ID" value="GFE65573.1"/>
    <property type="molecule type" value="Genomic_DNA"/>
</dbReference>
<name>A0A6N6JGU5_9RHOB</name>
<dbReference type="Proteomes" id="UP000436822">
    <property type="component" value="Unassembled WGS sequence"/>
</dbReference>
<organism evidence="1 2">
    <name type="scientific">Litoreibacter roseus</name>
    <dbReference type="NCBI Taxonomy" id="2601869"/>
    <lineage>
        <taxon>Bacteria</taxon>
        <taxon>Pseudomonadati</taxon>
        <taxon>Pseudomonadota</taxon>
        <taxon>Alphaproteobacteria</taxon>
        <taxon>Rhodobacterales</taxon>
        <taxon>Roseobacteraceae</taxon>
        <taxon>Litoreibacter</taxon>
    </lineage>
</organism>
<sequence>MAVGVENTGDGFSVLRKAGKQFHFSDLAVLPNTKKALGCQAATFALKNGLETSVIGIRRDDAARFTNTAHDTIRRYFGNKIDHFETGF</sequence>
<comment type="caution">
    <text evidence="1">The sequence shown here is derived from an EMBL/GenBank/DDBJ whole genome shotgun (WGS) entry which is preliminary data.</text>
</comment>
<reference evidence="1 2" key="1">
    <citation type="submission" date="2019-12" db="EMBL/GenBank/DDBJ databases">
        <title>Litoreibacter badius sp. nov., a novel bacteriochlorophyll a-containing bacterium in the genus Litoreibacter.</title>
        <authorList>
            <person name="Kanamuro M."/>
            <person name="Takabe Y."/>
            <person name="Mori K."/>
            <person name="Takaichi S."/>
            <person name="Hanada S."/>
        </authorList>
    </citation>
    <scope>NUCLEOTIDE SEQUENCE [LARGE SCALE GENOMIC DNA]</scope>
    <source>
        <strain evidence="1 2">K6</strain>
    </source>
</reference>